<dbReference type="GO" id="GO:0005576">
    <property type="term" value="C:extracellular region"/>
    <property type="evidence" value="ECO:0000318"/>
    <property type="project" value="GO_Central"/>
</dbReference>
<feature type="domain" description="EGF-like" evidence="6">
    <location>
        <begin position="168"/>
        <end position="208"/>
    </location>
</feature>
<dbReference type="OMA" id="CIACELV"/>
<reference evidence="8" key="1">
    <citation type="journal article" date="2002" name="Science">
        <title>The draft genome of Ciona intestinalis: insights into chordate and vertebrate origins.</title>
        <authorList>
            <person name="Dehal P."/>
            <person name="Satou Y."/>
            <person name="Campbell R.K."/>
            <person name="Chapman J."/>
            <person name="Degnan B."/>
            <person name="De Tomaso A."/>
            <person name="Davidson B."/>
            <person name="Di Gregorio A."/>
            <person name="Gelpke M."/>
            <person name="Goodstein D.M."/>
            <person name="Harafuji N."/>
            <person name="Hastings K.E."/>
            <person name="Ho I."/>
            <person name="Hotta K."/>
            <person name="Huang W."/>
            <person name="Kawashima T."/>
            <person name="Lemaire P."/>
            <person name="Martinez D."/>
            <person name="Meinertzhagen I.A."/>
            <person name="Necula S."/>
            <person name="Nonaka M."/>
            <person name="Putnam N."/>
            <person name="Rash S."/>
            <person name="Saiga H."/>
            <person name="Satake M."/>
            <person name="Terry A."/>
            <person name="Yamada L."/>
            <person name="Wang H.G."/>
            <person name="Awazu S."/>
            <person name="Azumi K."/>
            <person name="Boore J."/>
            <person name="Branno M."/>
            <person name="Chin-Bow S."/>
            <person name="DeSantis R."/>
            <person name="Doyle S."/>
            <person name="Francino P."/>
            <person name="Keys D.N."/>
            <person name="Haga S."/>
            <person name="Hayashi H."/>
            <person name="Hino K."/>
            <person name="Imai K.S."/>
            <person name="Inaba K."/>
            <person name="Kano S."/>
            <person name="Kobayashi K."/>
            <person name="Kobayashi M."/>
            <person name="Lee B.I."/>
            <person name="Makabe K.W."/>
            <person name="Manohar C."/>
            <person name="Matassi G."/>
            <person name="Medina M."/>
            <person name="Mochizuki Y."/>
            <person name="Mount S."/>
            <person name="Morishita T."/>
            <person name="Miura S."/>
            <person name="Nakayama A."/>
            <person name="Nishizaka S."/>
            <person name="Nomoto H."/>
            <person name="Ohta F."/>
            <person name="Oishi K."/>
            <person name="Rigoutsos I."/>
            <person name="Sano M."/>
            <person name="Sasaki A."/>
            <person name="Sasakura Y."/>
            <person name="Shoguchi E."/>
            <person name="Shin-i T."/>
            <person name="Spagnuolo A."/>
            <person name="Stainier D."/>
            <person name="Suzuki M.M."/>
            <person name="Tassy O."/>
            <person name="Takatori N."/>
            <person name="Tokuoka M."/>
            <person name="Yagi K."/>
            <person name="Yoshizaki F."/>
            <person name="Wada S."/>
            <person name="Zhang C."/>
            <person name="Hyatt P.D."/>
            <person name="Larimer F."/>
            <person name="Detter C."/>
            <person name="Doggett N."/>
            <person name="Glavina T."/>
            <person name="Hawkins T."/>
            <person name="Richardson P."/>
            <person name="Lucas S."/>
            <person name="Kohara Y."/>
            <person name="Levine M."/>
            <person name="Satoh N."/>
            <person name="Rokhsar D.S."/>
        </authorList>
    </citation>
    <scope>NUCLEOTIDE SEQUENCE [LARGE SCALE GENOMIC DNA]</scope>
</reference>
<evidence type="ECO:0000313" key="8">
    <source>
        <dbReference type="Proteomes" id="UP000008144"/>
    </source>
</evidence>
<evidence type="ECO:0000256" key="1">
    <source>
        <dbReference type="ARBA" id="ARBA00004370"/>
    </source>
</evidence>
<feature type="disulfide bond" evidence="5">
    <location>
        <begin position="228"/>
        <end position="245"/>
    </location>
</feature>
<organism evidence="7 8">
    <name type="scientific">Ciona intestinalis</name>
    <name type="common">Transparent sea squirt</name>
    <name type="synonym">Ascidia intestinalis</name>
    <dbReference type="NCBI Taxonomy" id="7719"/>
    <lineage>
        <taxon>Eukaryota</taxon>
        <taxon>Metazoa</taxon>
        <taxon>Chordata</taxon>
        <taxon>Tunicata</taxon>
        <taxon>Ascidiacea</taxon>
        <taxon>Phlebobranchia</taxon>
        <taxon>Cionidae</taxon>
        <taxon>Ciona</taxon>
    </lineage>
</organism>
<keyword evidence="8" id="KW-1185">Reference proteome</keyword>
<accession>H2XNX9</accession>
<dbReference type="PROSITE" id="PS50026">
    <property type="entry name" value="EGF_3"/>
    <property type="match status" value="6"/>
</dbReference>
<dbReference type="GO" id="GO:0005201">
    <property type="term" value="F:extracellular matrix structural constituent"/>
    <property type="evidence" value="ECO:0000318"/>
    <property type="project" value="GO_Central"/>
</dbReference>
<keyword evidence="2" id="KW-0472">Membrane</keyword>
<keyword evidence="3 5" id="KW-1015">Disulfide bond</keyword>
<reference evidence="7" key="4">
    <citation type="submission" date="2025-09" db="UniProtKB">
        <authorList>
            <consortium name="Ensembl"/>
        </authorList>
    </citation>
    <scope>IDENTIFICATION</scope>
</reference>
<feature type="disulfide bond" evidence="5">
    <location>
        <begin position="279"/>
        <end position="296"/>
    </location>
</feature>
<keyword evidence="4" id="KW-0325">Glycoprotein</keyword>
<dbReference type="Gene3D" id="2.10.25.10">
    <property type="entry name" value="Laminin"/>
    <property type="match status" value="4"/>
</dbReference>
<feature type="domain" description="EGF-like" evidence="6">
    <location>
        <begin position="125"/>
        <end position="165"/>
    </location>
</feature>
<dbReference type="Proteomes" id="UP000008144">
    <property type="component" value="Chromosome 11"/>
</dbReference>
<evidence type="ECO:0000256" key="3">
    <source>
        <dbReference type="ARBA" id="ARBA00023157"/>
    </source>
</evidence>
<dbReference type="AlphaFoldDB" id="H2XNX9"/>
<dbReference type="GO" id="GO:0016020">
    <property type="term" value="C:membrane"/>
    <property type="evidence" value="ECO:0007669"/>
    <property type="project" value="UniProtKB-SubCell"/>
</dbReference>
<dbReference type="STRING" id="7719.ENSCINP00000031362"/>
<feature type="domain" description="EGF-like" evidence="6">
    <location>
        <begin position="220"/>
        <end position="259"/>
    </location>
</feature>
<reference evidence="7" key="2">
    <citation type="journal article" date="2008" name="Genome Biol.">
        <title>Improved genome assembly and evidence-based global gene model set for the chordate Ciona intestinalis: new insight into intron and operon populations.</title>
        <authorList>
            <person name="Satou Y."/>
            <person name="Mineta K."/>
            <person name="Ogasawara M."/>
            <person name="Sasakura Y."/>
            <person name="Shoguchi E."/>
            <person name="Ueno K."/>
            <person name="Yamada L."/>
            <person name="Matsumoto J."/>
            <person name="Wasserscheid J."/>
            <person name="Dewar K."/>
            <person name="Wiley G.B."/>
            <person name="Macmil S.L."/>
            <person name="Roe B.A."/>
            <person name="Zeller R.W."/>
            <person name="Hastings K.E."/>
            <person name="Lemaire P."/>
            <person name="Lindquist E."/>
            <person name="Endo T."/>
            <person name="Hotta K."/>
            <person name="Inaba K."/>
        </authorList>
    </citation>
    <scope>NUCLEOTIDE SEQUENCE [LARGE SCALE GENOMIC DNA]</scope>
    <source>
        <strain evidence="7">wild type</strain>
    </source>
</reference>
<name>H2XNX9_CIOIN</name>
<reference evidence="7" key="3">
    <citation type="submission" date="2025-08" db="UniProtKB">
        <authorList>
            <consortium name="Ensembl"/>
        </authorList>
    </citation>
    <scope>IDENTIFICATION</scope>
</reference>
<feature type="domain" description="EGF-like" evidence="6">
    <location>
        <begin position="271"/>
        <end position="308"/>
    </location>
</feature>
<evidence type="ECO:0000313" key="7">
    <source>
        <dbReference type="Ensembl" id="ENSCINP00000031362.1"/>
    </source>
</evidence>
<dbReference type="GeneTree" id="ENSGT00940000170221"/>
<dbReference type="EMBL" id="EAAA01000835">
    <property type="status" value="NOT_ANNOTATED_CDS"/>
    <property type="molecule type" value="Genomic_DNA"/>
</dbReference>
<feature type="disulfide bond" evidence="5">
    <location>
        <begin position="224"/>
        <end position="234"/>
    </location>
</feature>
<feature type="disulfide bond" evidence="5">
    <location>
        <begin position="317"/>
        <end position="327"/>
    </location>
</feature>
<feature type="domain" description="EGF-like" evidence="6">
    <location>
        <begin position="313"/>
        <end position="351"/>
    </location>
</feature>
<evidence type="ECO:0000256" key="4">
    <source>
        <dbReference type="ARBA" id="ARBA00023180"/>
    </source>
</evidence>
<sequence length="402" mass="42992">CRLGYNGNGYACSAQTPTNTGNIGTPQRTCTQRCHPRLARCNYLPLPNEYRCQCNAGYTGNGVYCVPNVTPVPVPTSQCVLPCHPTLASCVYNSVDRQFDCVCNQGYRGNGVLCVAESEVVPEGTGPYCVPGCDPQYGVCEFNNALRRHTCRCADGYEGNGITCTRISTTTCRRQCHPTAASCSYSPSYGRYRCQCNSGYIGDGVRCTPVFVPTSFTPVVVLRCQPPCSALATCVLNPTTQQRTCECLDGYSGDGQTCTSNGPGTGGGGQRVVGCQHTCHNDAFCLVTEGNAEGVCTCKRNFRGDGVNACFRQSNRCLKNCHYQATCKRVGLAHQCVCDEDFMGDGINYCTSTVPEQSLACNNVCTSNARCEIIAVDGNQAITCICDDGYAGDGFSTCNPTS</sequence>
<comment type="subcellular location">
    <subcellularLocation>
        <location evidence="1">Membrane</location>
    </subcellularLocation>
</comment>
<dbReference type="PROSITE" id="PS01186">
    <property type="entry name" value="EGF_2"/>
    <property type="match status" value="6"/>
</dbReference>
<proteinExistence type="predicted"/>
<dbReference type="PANTHER" id="PTHR24038:SF11">
    <property type="entry name" value="INTEGRIN BETA-LIKE PROTEIN E"/>
    <property type="match status" value="1"/>
</dbReference>
<feature type="domain" description="EGF-like" evidence="6">
    <location>
        <begin position="26"/>
        <end position="66"/>
    </location>
</feature>
<comment type="caution">
    <text evidence="5">Lacks conserved residue(s) required for the propagation of feature annotation.</text>
</comment>
<dbReference type="PANTHER" id="PTHR24038">
    <property type="entry name" value="STABILIN"/>
    <property type="match status" value="1"/>
</dbReference>
<dbReference type="HOGENOM" id="CLU_004826_4_4_1"/>
<evidence type="ECO:0000256" key="5">
    <source>
        <dbReference type="PROSITE-ProRule" id="PRU00076"/>
    </source>
</evidence>
<dbReference type="InParanoid" id="H2XNX9"/>
<dbReference type="Ensembl" id="ENSCINT00000032522.1">
    <property type="protein sequence ID" value="ENSCINP00000031362.1"/>
    <property type="gene ID" value="ENSCING00000020353.1"/>
</dbReference>
<evidence type="ECO:0000256" key="2">
    <source>
        <dbReference type="ARBA" id="ARBA00023136"/>
    </source>
</evidence>
<evidence type="ECO:0000259" key="6">
    <source>
        <dbReference type="PROSITE" id="PS50026"/>
    </source>
</evidence>
<dbReference type="InterPro" id="IPR000742">
    <property type="entry name" value="EGF"/>
</dbReference>
<feature type="disulfide bond" evidence="5">
    <location>
        <begin position="275"/>
        <end position="285"/>
    </location>
</feature>
<keyword evidence="5" id="KW-0245">EGF-like domain</keyword>
<protein>
    <recommendedName>
        <fullName evidence="6">EGF-like domain-containing protein</fullName>
    </recommendedName>
</protein>
<dbReference type="SMART" id="SM00181">
    <property type="entry name" value="EGF"/>
    <property type="match status" value="8"/>
</dbReference>